<dbReference type="FunFam" id="3.80.10.10:FF:001670">
    <property type="entry name" value="Putative leucine-rich repeat receptor-like protein kinase family protein"/>
    <property type="match status" value="1"/>
</dbReference>
<dbReference type="Gene3D" id="3.80.10.10">
    <property type="entry name" value="Ribonuclease Inhibitor"/>
    <property type="match status" value="5"/>
</dbReference>
<dbReference type="SMART" id="SM00369">
    <property type="entry name" value="LRR_TYP"/>
    <property type="match status" value="6"/>
</dbReference>
<organism evidence="17 18">
    <name type="scientific">Aquilegia coerulea</name>
    <name type="common">Rocky mountain columbine</name>
    <dbReference type="NCBI Taxonomy" id="218851"/>
    <lineage>
        <taxon>Eukaryota</taxon>
        <taxon>Viridiplantae</taxon>
        <taxon>Streptophyta</taxon>
        <taxon>Embryophyta</taxon>
        <taxon>Tracheophyta</taxon>
        <taxon>Spermatophyta</taxon>
        <taxon>Magnoliopsida</taxon>
        <taxon>Ranunculales</taxon>
        <taxon>Ranunculaceae</taxon>
        <taxon>Thalictroideae</taxon>
        <taxon>Aquilegia</taxon>
    </lineage>
</organism>
<dbReference type="GO" id="GO:0016020">
    <property type="term" value="C:membrane"/>
    <property type="evidence" value="ECO:0007669"/>
    <property type="project" value="UniProtKB-SubCell"/>
</dbReference>
<evidence type="ECO:0000256" key="5">
    <source>
        <dbReference type="ARBA" id="ARBA00022692"/>
    </source>
</evidence>
<evidence type="ECO:0000256" key="2">
    <source>
        <dbReference type="ARBA" id="ARBA00008684"/>
    </source>
</evidence>
<dbReference type="Pfam" id="PF13855">
    <property type="entry name" value="LRR_8"/>
    <property type="match status" value="2"/>
</dbReference>
<evidence type="ECO:0000259" key="16">
    <source>
        <dbReference type="PROSITE" id="PS50011"/>
    </source>
</evidence>
<dbReference type="SMART" id="SM00220">
    <property type="entry name" value="S_TKc"/>
    <property type="match status" value="1"/>
</dbReference>
<dbReference type="GO" id="GO:0004672">
    <property type="term" value="F:protein kinase activity"/>
    <property type="evidence" value="ECO:0007669"/>
    <property type="project" value="InterPro"/>
</dbReference>
<dbReference type="SUPFAM" id="SSF52058">
    <property type="entry name" value="L domain-like"/>
    <property type="match status" value="1"/>
</dbReference>
<proteinExistence type="inferred from homology"/>
<dbReference type="InterPro" id="IPR001611">
    <property type="entry name" value="Leu-rich_rpt"/>
</dbReference>
<dbReference type="InterPro" id="IPR008271">
    <property type="entry name" value="Ser/Thr_kinase_AS"/>
</dbReference>
<feature type="binding site" evidence="13">
    <location>
        <position position="710"/>
    </location>
    <ligand>
        <name>ATP</name>
        <dbReference type="ChEBI" id="CHEBI:30616"/>
    </ligand>
</feature>
<dbReference type="Gene3D" id="3.30.200.20">
    <property type="entry name" value="Phosphorylase Kinase, domain 1"/>
    <property type="match status" value="1"/>
</dbReference>
<comment type="similarity">
    <text evidence="2">Belongs to the protein kinase superfamily. Ser/Thr protein kinase family.</text>
</comment>
<keyword evidence="10 14" id="KW-1133">Transmembrane helix</keyword>
<feature type="domain" description="Protein kinase" evidence="16">
    <location>
        <begin position="681"/>
        <end position="986"/>
    </location>
</feature>
<dbReference type="GO" id="GO:0005524">
    <property type="term" value="F:ATP binding"/>
    <property type="evidence" value="ECO:0007669"/>
    <property type="project" value="UniProtKB-UniRule"/>
</dbReference>
<feature type="transmembrane region" description="Helical" evidence="14">
    <location>
        <begin position="625"/>
        <end position="647"/>
    </location>
</feature>
<keyword evidence="18" id="KW-1185">Reference proteome</keyword>
<dbReference type="EMBL" id="KZ305037">
    <property type="protein sequence ID" value="PIA42930.1"/>
    <property type="molecule type" value="Genomic_DNA"/>
</dbReference>
<dbReference type="PANTHER" id="PTHR48056:SF29">
    <property type="entry name" value="RECEPTOR-LIKE PROTEIN KINASE HSL1"/>
    <property type="match status" value="1"/>
</dbReference>
<evidence type="ECO:0000256" key="7">
    <source>
        <dbReference type="ARBA" id="ARBA00022741"/>
    </source>
</evidence>
<evidence type="ECO:0000256" key="12">
    <source>
        <dbReference type="ARBA" id="ARBA00023180"/>
    </source>
</evidence>
<evidence type="ECO:0000256" key="6">
    <source>
        <dbReference type="ARBA" id="ARBA00022737"/>
    </source>
</evidence>
<dbReference type="OrthoDB" id="676979at2759"/>
<keyword evidence="9 13" id="KW-0067">ATP-binding</keyword>
<dbReference type="SUPFAM" id="SSF52047">
    <property type="entry name" value="RNI-like"/>
    <property type="match status" value="1"/>
</dbReference>
<dbReference type="InterPro" id="IPR011009">
    <property type="entry name" value="Kinase-like_dom_sf"/>
</dbReference>
<dbReference type="FunFam" id="3.80.10.10:FF:000642">
    <property type="entry name" value="Leucine-rich receptor-like protein kinase family protein"/>
    <property type="match status" value="1"/>
</dbReference>
<protein>
    <recommendedName>
        <fullName evidence="16">Protein kinase domain-containing protein</fullName>
    </recommendedName>
</protein>
<dbReference type="InterPro" id="IPR000719">
    <property type="entry name" value="Prot_kinase_dom"/>
</dbReference>
<dbReference type="GO" id="GO:0033612">
    <property type="term" value="F:receptor serine/threonine kinase binding"/>
    <property type="evidence" value="ECO:0007669"/>
    <property type="project" value="TreeGrafter"/>
</dbReference>
<dbReference type="PROSITE" id="PS00108">
    <property type="entry name" value="PROTEIN_KINASE_ST"/>
    <property type="match status" value="1"/>
</dbReference>
<dbReference type="AlphaFoldDB" id="A0A2G5DHE7"/>
<evidence type="ECO:0000256" key="3">
    <source>
        <dbReference type="ARBA" id="ARBA00022614"/>
    </source>
</evidence>
<evidence type="ECO:0000256" key="11">
    <source>
        <dbReference type="ARBA" id="ARBA00023136"/>
    </source>
</evidence>
<dbReference type="InterPro" id="IPR013210">
    <property type="entry name" value="LRR_N_plant-typ"/>
</dbReference>
<evidence type="ECO:0000313" key="18">
    <source>
        <dbReference type="Proteomes" id="UP000230069"/>
    </source>
</evidence>
<keyword evidence="12" id="KW-0325">Glycoprotein</keyword>
<dbReference type="InParanoid" id="A0A2G5DHE7"/>
<dbReference type="InterPro" id="IPR017441">
    <property type="entry name" value="Protein_kinase_ATP_BS"/>
</dbReference>
<evidence type="ECO:0000256" key="15">
    <source>
        <dbReference type="SAM" id="SignalP"/>
    </source>
</evidence>
<keyword evidence="3" id="KW-0433">Leucine-rich repeat</keyword>
<keyword evidence="7 13" id="KW-0547">Nucleotide-binding</keyword>
<reference evidence="17 18" key="1">
    <citation type="submission" date="2017-09" db="EMBL/GenBank/DDBJ databases">
        <title>WGS assembly of Aquilegia coerulea Goldsmith.</title>
        <authorList>
            <person name="Hodges S."/>
            <person name="Kramer E."/>
            <person name="Nordborg M."/>
            <person name="Tomkins J."/>
            <person name="Borevitz J."/>
            <person name="Derieg N."/>
            <person name="Yan J."/>
            <person name="Mihaltcheva S."/>
            <person name="Hayes R.D."/>
            <person name="Rokhsar D."/>
        </authorList>
    </citation>
    <scope>NUCLEOTIDE SEQUENCE [LARGE SCALE GENOMIC DNA]</scope>
    <source>
        <strain evidence="18">cv. Goldsmith</strain>
    </source>
</reference>
<dbReference type="STRING" id="218851.A0A2G5DHE7"/>
<dbReference type="PROSITE" id="PS51450">
    <property type="entry name" value="LRR"/>
    <property type="match status" value="1"/>
</dbReference>
<evidence type="ECO:0000313" key="17">
    <source>
        <dbReference type="EMBL" id="PIA42930.1"/>
    </source>
</evidence>
<name>A0A2G5DHE7_AQUCA</name>
<dbReference type="Pfam" id="PF08263">
    <property type="entry name" value="LRRNT_2"/>
    <property type="match status" value="1"/>
</dbReference>
<dbReference type="FunFam" id="1.10.510.10:FF:000714">
    <property type="entry name" value="Kinase family with leucine-rich repeat domain-containing protein"/>
    <property type="match status" value="1"/>
</dbReference>
<keyword evidence="8" id="KW-0418">Kinase</keyword>
<feature type="signal peptide" evidence="15">
    <location>
        <begin position="1"/>
        <end position="20"/>
    </location>
</feature>
<dbReference type="Proteomes" id="UP000230069">
    <property type="component" value="Unassembled WGS sequence"/>
</dbReference>
<feature type="chain" id="PRO_5013922345" description="Protein kinase domain-containing protein" evidence="15">
    <location>
        <begin position="21"/>
        <end position="1011"/>
    </location>
</feature>
<dbReference type="Pfam" id="PF00560">
    <property type="entry name" value="LRR_1"/>
    <property type="match status" value="2"/>
</dbReference>
<dbReference type="Gene3D" id="1.10.510.10">
    <property type="entry name" value="Transferase(Phosphotransferase) domain 1"/>
    <property type="match status" value="1"/>
</dbReference>
<accession>A0A2G5DHE7</accession>
<gene>
    <name evidence="17" type="ORF">AQUCO_02000403v1</name>
</gene>
<dbReference type="PANTHER" id="PTHR48056">
    <property type="entry name" value="LRR RECEPTOR-LIKE SERINE/THREONINE-PROTEIN KINASE-RELATED"/>
    <property type="match status" value="1"/>
</dbReference>
<dbReference type="PROSITE" id="PS50011">
    <property type="entry name" value="PROTEIN_KINASE_DOM"/>
    <property type="match status" value="1"/>
</dbReference>
<evidence type="ECO:0000256" key="10">
    <source>
        <dbReference type="ARBA" id="ARBA00022989"/>
    </source>
</evidence>
<evidence type="ECO:0000256" key="1">
    <source>
        <dbReference type="ARBA" id="ARBA00004370"/>
    </source>
</evidence>
<comment type="subcellular location">
    <subcellularLocation>
        <location evidence="1">Membrane</location>
    </subcellularLocation>
</comment>
<dbReference type="FunFam" id="3.80.10.10:FF:000228">
    <property type="entry name" value="Leucine-rich repeat receptor-like serine/threonine-protein kinase BAM1"/>
    <property type="match status" value="1"/>
</dbReference>
<dbReference type="PROSITE" id="PS00107">
    <property type="entry name" value="PROTEIN_KINASE_ATP"/>
    <property type="match status" value="1"/>
</dbReference>
<evidence type="ECO:0000256" key="13">
    <source>
        <dbReference type="PROSITE-ProRule" id="PRU10141"/>
    </source>
</evidence>
<dbReference type="InterPro" id="IPR003591">
    <property type="entry name" value="Leu-rich_rpt_typical-subtyp"/>
</dbReference>
<dbReference type="InterPro" id="IPR050647">
    <property type="entry name" value="Plant_LRR-RLKs"/>
</dbReference>
<keyword evidence="4" id="KW-0808">Transferase</keyword>
<dbReference type="FunFam" id="3.80.10.10:FF:000221">
    <property type="entry name" value="Leucine-rich repeat receptor-like protein kinase PXL1"/>
    <property type="match status" value="1"/>
</dbReference>
<dbReference type="SUPFAM" id="SSF56112">
    <property type="entry name" value="Protein kinase-like (PK-like)"/>
    <property type="match status" value="1"/>
</dbReference>
<evidence type="ECO:0000256" key="4">
    <source>
        <dbReference type="ARBA" id="ARBA00022679"/>
    </source>
</evidence>
<keyword evidence="11 14" id="KW-0472">Membrane</keyword>
<keyword evidence="15" id="KW-0732">Signal</keyword>
<dbReference type="InterPro" id="IPR032675">
    <property type="entry name" value="LRR_dom_sf"/>
</dbReference>
<dbReference type="Pfam" id="PF00069">
    <property type="entry name" value="Pkinase"/>
    <property type="match status" value="1"/>
</dbReference>
<sequence length="1011" mass="113336">MSISHLFFFLLLSSLFQTNSQEQLELNILQTLKHHWNNPSSLESWTPSTPICTDWIGITCKNGSVTEINLSNMNITHEISPSICDLTSLTRIDLSFNYIPGEFPYLLYNCSNLYSLDLSQNYFVGSLPSDIHRLSSSLQHLNLSSNNFSGDIPLSIGQLHSLRTLYLFSNQFNGSFPPSIGDLSKLERLGLAYNEFRPSRIPLTFGQLKNLKFLWMTQANLIGEIPESIGSLVNLEQLDLSINELSGKIPDSLFMLKNLTNMYLYANRLSGEIPRSVETLYLTGVDLSINNLTGTIPQDFGKLQYLTTFYMYSNRLTGEIPASLGLLPYLTRIRLFRNRLTGVLPPELGLHSKLEFIEVSENSLIGKLPDNLCAGGVLIGLVVFSNNLSGEFPRSLAKCHSLTSIQVHRNNFSGEIPAGVWSLKDLSSIMIRENSFSGELPDELAWNLTRLEISNNMFSGKIPSRIKSSLNLMVFDASNNLFSGEIPKELTALPRLLSLSLDRNRLSGHLPLEIISWKSLNSLNLSSNQISGIIPPAVAQLPDLLRLDLSDNQLSGVIPPEIGHMKLSFFNLSSNHFTGKIPLEFENLAYDRSFLNNPGLCSDLLNLSSCTPKAKAKSQKLSSPLLATSVVLAGVVLIVVLICSFVIRYGSKKKREQLLSTWKLTSFQKLHFTESDILYSLSEDKMIGSGGSGKVYLIALNQSEFLAVKKIWNKGKLDELLEKEFQAEVQILGTIRHSNIVKLFCCISCDSSMLLVYEYMVNSSLDRWLHRRKRESMLSSSVHRVFLDWPTRLHVAVGAAQGLCYMHHGCSQAIIHRDVKSSNILLDSNFNAKIADFGLAKMLVKHGEADTMSAVAGSYGYIAPEYAYTTKVNEKIDVYSFGVVLLELTTGREPNDGDEHTSLAEWAWRHFQEDHPLVDALDEEVKEPCYLEDMNVIFRLGLICTGTLPSTRPSMKEVLQVLLRCQSQQLYRETNVENEYNVHPLLSFKDMDSDSKRSLKCDDDDSFVCNM</sequence>
<keyword evidence="5 14" id="KW-0812">Transmembrane</keyword>
<evidence type="ECO:0000256" key="14">
    <source>
        <dbReference type="SAM" id="Phobius"/>
    </source>
</evidence>
<evidence type="ECO:0000256" key="8">
    <source>
        <dbReference type="ARBA" id="ARBA00022777"/>
    </source>
</evidence>
<evidence type="ECO:0000256" key="9">
    <source>
        <dbReference type="ARBA" id="ARBA00022840"/>
    </source>
</evidence>
<keyword evidence="6" id="KW-0677">Repeat</keyword>